<dbReference type="PANTHER" id="PTHR12632">
    <property type="entry name" value="TRANSCRIPTION FACTOR NF-Y ALPHA-RELATED"/>
    <property type="match status" value="1"/>
</dbReference>
<reference evidence="8" key="1">
    <citation type="submission" date="2020-09" db="EMBL/GenBank/DDBJ databases">
        <authorList>
            <person name="Kikuchi T."/>
        </authorList>
    </citation>
    <scope>NUCLEOTIDE SEQUENCE</scope>
    <source>
        <strain evidence="8">SH1</strain>
    </source>
</reference>
<comment type="subcellular location">
    <subcellularLocation>
        <location evidence="1 6">Nucleus</location>
    </subcellularLocation>
</comment>
<comment type="caution">
    <text evidence="8">The sequence shown here is derived from an EMBL/GenBank/DDBJ whole genome shotgun (WGS) entry which is preliminary data.</text>
</comment>
<evidence type="ECO:0000256" key="5">
    <source>
        <dbReference type="ARBA" id="ARBA00023242"/>
    </source>
</evidence>
<sequence length="259" mass="28757">MIIPRVPVFCNELSRVENGTLGLATYPIMSSHYETAQPSTSVATRFVAVPTSEPKAKKMKQEVSQQYHSLVSLPDGYMEAQPQFVLAMPSDQQYQQVQLIEVQEGCQFAMEGMTFAGSDKMPVFLGNDGQQVKFIISDGSFPQAMSVQPVAQNVVHKKEDDGPLDVNPKQYSRIIKRRAARVKLEMEGRISKERRKYLHESRHNHAVKRVRGQGGKFNSANGNKRSESVTSNNSSNDNSTSTPLPSVPRPDVDLASKTS</sequence>
<protein>
    <recommendedName>
        <fullName evidence="6">Nuclear transcription factor Y subunit</fullName>
    </recommendedName>
</protein>
<comment type="subunit">
    <text evidence="6">Heterotrimer.</text>
</comment>
<comment type="function">
    <text evidence="6">Component of the sequence-specific heterotrimeric transcription factor (NF-Y) which specifically recognizes a 5'-CCAAT-3' box motif found in the promoters of its target genes.</text>
</comment>
<keyword evidence="5 6" id="KW-0539">Nucleus</keyword>
<evidence type="ECO:0000256" key="6">
    <source>
        <dbReference type="RuleBase" id="RU367155"/>
    </source>
</evidence>
<feature type="region of interest" description="Disordered" evidence="7">
    <location>
        <begin position="195"/>
        <end position="259"/>
    </location>
</feature>
<name>A0A811LAC3_9BILA</name>
<keyword evidence="9" id="KW-1185">Reference proteome</keyword>
<keyword evidence="2 6" id="KW-0805">Transcription regulation</keyword>
<keyword evidence="4 6" id="KW-0804">Transcription</keyword>
<evidence type="ECO:0000256" key="2">
    <source>
        <dbReference type="ARBA" id="ARBA00023015"/>
    </source>
</evidence>
<evidence type="ECO:0000313" key="9">
    <source>
        <dbReference type="Proteomes" id="UP000614601"/>
    </source>
</evidence>
<evidence type="ECO:0000256" key="7">
    <source>
        <dbReference type="SAM" id="MobiDB-lite"/>
    </source>
</evidence>
<dbReference type="GO" id="GO:0003700">
    <property type="term" value="F:DNA-binding transcription factor activity"/>
    <property type="evidence" value="ECO:0007669"/>
    <property type="project" value="UniProtKB-UniRule"/>
</dbReference>
<dbReference type="Proteomes" id="UP000614601">
    <property type="component" value="Unassembled WGS sequence"/>
</dbReference>
<dbReference type="Pfam" id="PF02045">
    <property type="entry name" value="CBFB_NFYA"/>
    <property type="match status" value="1"/>
</dbReference>
<accession>A0A811LAC3</accession>
<comment type="similarity">
    <text evidence="6">Belongs to the NFYA/HAP2 subunit family.</text>
</comment>
<evidence type="ECO:0000256" key="1">
    <source>
        <dbReference type="ARBA" id="ARBA00004123"/>
    </source>
</evidence>
<feature type="compositionally biased region" description="Basic and acidic residues" evidence="7">
    <location>
        <begin position="250"/>
        <end position="259"/>
    </location>
</feature>
<dbReference type="GO" id="GO:0003677">
    <property type="term" value="F:DNA binding"/>
    <property type="evidence" value="ECO:0007669"/>
    <property type="project" value="UniProtKB-KW"/>
</dbReference>
<evidence type="ECO:0000256" key="3">
    <source>
        <dbReference type="ARBA" id="ARBA00023125"/>
    </source>
</evidence>
<evidence type="ECO:0000313" key="8">
    <source>
        <dbReference type="EMBL" id="CAD5224113.1"/>
    </source>
</evidence>
<dbReference type="GO" id="GO:0005634">
    <property type="term" value="C:nucleus"/>
    <property type="evidence" value="ECO:0007669"/>
    <property type="project" value="UniProtKB-SubCell"/>
</dbReference>
<evidence type="ECO:0000256" key="4">
    <source>
        <dbReference type="ARBA" id="ARBA00023163"/>
    </source>
</evidence>
<dbReference type="EMBL" id="CAJFCW020000005">
    <property type="protein sequence ID" value="CAG9119627.1"/>
    <property type="molecule type" value="Genomic_DNA"/>
</dbReference>
<dbReference type="PROSITE" id="PS51152">
    <property type="entry name" value="NFYA_HAP2_2"/>
    <property type="match status" value="1"/>
</dbReference>
<gene>
    <name evidence="8" type="ORF">BOKJ2_LOCUS10883</name>
</gene>
<dbReference type="InterPro" id="IPR001289">
    <property type="entry name" value="NFYA"/>
</dbReference>
<organism evidence="8 9">
    <name type="scientific">Bursaphelenchus okinawaensis</name>
    <dbReference type="NCBI Taxonomy" id="465554"/>
    <lineage>
        <taxon>Eukaryota</taxon>
        <taxon>Metazoa</taxon>
        <taxon>Ecdysozoa</taxon>
        <taxon>Nematoda</taxon>
        <taxon>Chromadorea</taxon>
        <taxon>Rhabditida</taxon>
        <taxon>Tylenchina</taxon>
        <taxon>Tylenchomorpha</taxon>
        <taxon>Aphelenchoidea</taxon>
        <taxon>Aphelenchoididae</taxon>
        <taxon>Bursaphelenchus</taxon>
    </lineage>
</organism>
<dbReference type="AlphaFoldDB" id="A0A811LAC3"/>
<dbReference type="Gene3D" id="6.10.250.2430">
    <property type="match status" value="1"/>
</dbReference>
<dbReference type="OrthoDB" id="1097733at2759"/>
<keyword evidence="3 6" id="KW-0238">DNA-binding</keyword>
<dbReference type="SMART" id="SM00521">
    <property type="entry name" value="CBF"/>
    <property type="match status" value="1"/>
</dbReference>
<proteinExistence type="inferred from homology"/>
<dbReference type="PRINTS" id="PR00616">
    <property type="entry name" value="CCAATSUBUNTB"/>
</dbReference>
<feature type="compositionally biased region" description="Low complexity" evidence="7">
    <location>
        <begin position="228"/>
        <end position="242"/>
    </location>
</feature>
<dbReference type="Proteomes" id="UP000783686">
    <property type="component" value="Unassembled WGS sequence"/>
</dbReference>
<dbReference type="EMBL" id="CAJFDH010000005">
    <property type="protein sequence ID" value="CAD5224113.1"/>
    <property type="molecule type" value="Genomic_DNA"/>
</dbReference>